<accession>A0AAD7BG14</accession>
<name>A0AAD7BG14_MYCRO</name>
<evidence type="ECO:0000313" key="1">
    <source>
        <dbReference type="EMBL" id="KAJ7620033.1"/>
    </source>
</evidence>
<dbReference type="Gene3D" id="2.40.40.10">
    <property type="entry name" value="RlpA-like domain"/>
    <property type="match status" value="1"/>
</dbReference>
<dbReference type="Proteomes" id="UP001221757">
    <property type="component" value="Unassembled WGS sequence"/>
</dbReference>
<gene>
    <name evidence="1" type="ORF">B0H17DRAFT_964802</name>
</gene>
<proteinExistence type="predicted"/>
<dbReference type="SUPFAM" id="SSF50685">
    <property type="entry name" value="Barwin-like endoglucanases"/>
    <property type="match status" value="1"/>
</dbReference>
<dbReference type="AlphaFoldDB" id="A0AAD7BG14"/>
<dbReference type="InterPro" id="IPR036908">
    <property type="entry name" value="RlpA-like_sf"/>
</dbReference>
<evidence type="ECO:0000313" key="2">
    <source>
        <dbReference type="Proteomes" id="UP001221757"/>
    </source>
</evidence>
<dbReference type="CDD" id="cd22191">
    <property type="entry name" value="DPBB_RlpA_EXP_N-like"/>
    <property type="match status" value="1"/>
</dbReference>
<reference evidence="1" key="1">
    <citation type="submission" date="2023-03" db="EMBL/GenBank/DDBJ databases">
        <title>Massive genome expansion in bonnet fungi (Mycena s.s.) driven by repeated elements and novel gene families across ecological guilds.</title>
        <authorList>
            <consortium name="Lawrence Berkeley National Laboratory"/>
            <person name="Harder C.B."/>
            <person name="Miyauchi S."/>
            <person name="Viragh M."/>
            <person name="Kuo A."/>
            <person name="Thoen E."/>
            <person name="Andreopoulos B."/>
            <person name="Lu D."/>
            <person name="Skrede I."/>
            <person name="Drula E."/>
            <person name="Henrissat B."/>
            <person name="Morin E."/>
            <person name="Kohler A."/>
            <person name="Barry K."/>
            <person name="LaButti K."/>
            <person name="Morin E."/>
            <person name="Salamov A."/>
            <person name="Lipzen A."/>
            <person name="Mereny Z."/>
            <person name="Hegedus B."/>
            <person name="Baldrian P."/>
            <person name="Stursova M."/>
            <person name="Weitz H."/>
            <person name="Taylor A."/>
            <person name="Grigoriev I.V."/>
            <person name="Nagy L.G."/>
            <person name="Martin F."/>
            <person name="Kauserud H."/>
        </authorList>
    </citation>
    <scope>NUCLEOTIDE SEQUENCE</scope>
    <source>
        <strain evidence="1">CBHHK067</strain>
    </source>
</reference>
<dbReference type="EMBL" id="JARKIE010000711">
    <property type="protein sequence ID" value="KAJ7620033.1"/>
    <property type="molecule type" value="Genomic_DNA"/>
</dbReference>
<protein>
    <recommendedName>
        <fullName evidence="3">Expansin-like EG45 domain-containing protein</fullName>
    </recommendedName>
</protein>
<comment type="caution">
    <text evidence="1">The sequence shown here is derived from an EMBL/GenBank/DDBJ whole genome shotgun (WGS) entry which is preliminary data.</text>
</comment>
<feature type="non-terminal residue" evidence="1">
    <location>
        <position position="88"/>
    </location>
</feature>
<evidence type="ECO:0008006" key="3">
    <source>
        <dbReference type="Google" id="ProtNLM"/>
    </source>
</evidence>
<sequence>TYYDPDGGVGGCGNLLQNSDFIVILGPDDWDSGSHCGQPVNVHIQVTIQELCPGCLGADGIDLSEGTMSALHSNYINDEVIQVVWFFA</sequence>
<organism evidence="1 2">
    <name type="scientific">Mycena rosella</name>
    <name type="common">Pink bonnet</name>
    <name type="synonym">Agaricus rosellus</name>
    <dbReference type="NCBI Taxonomy" id="1033263"/>
    <lineage>
        <taxon>Eukaryota</taxon>
        <taxon>Fungi</taxon>
        <taxon>Dikarya</taxon>
        <taxon>Basidiomycota</taxon>
        <taxon>Agaricomycotina</taxon>
        <taxon>Agaricomycetes</taxon>
        <taxon>Agaricomycetidae</taxon>
        <taxon>Agaricales</taxon>
        <taxon>Marasmiineae</taxon>
        <taxon>Mycenaceae</taxon>
        <taxon>Mycena</taxon>
    </lineage>
</organism>
<keyword evidence="2" id="KW-1185">Reference proteome</keyword>